<evidence type="ECO:0000313" key="3">
    <source>
        <dbReference type="Proteomes" id="UP000199417"/>
    </source>
</evidence>
<dbReference type="RefSeq" id="WP_072845633.1">
    <property type="nucleotide sequence ID" value="NZ_FNAB01000008.1"/>
</dbReference>
<reference evidence="2 3" key="1">
    <citation type="submission" date="2016-10" db="EMBL/GenBank/DDBJ databases">
        <authorList>
            <person name="de Groot N.N."/>
        </authorList>
    </citation>
    <scope>NUCLEOTIDE SEQUENCE [LARGE SCALE GENOMIC DNA]</scope>
    <source>
        <strain evidence="2 3">JCM 11308</strain>
    </source>
</reference>
<dbReference type="EMBL" id="FNAB01000008">
    <property type="protein sequence ID" value="SDD97186.1"/>
    <property type="molecule type" value="Genomic_DNA"/>
</dbReference>
<dbReference type="AlphaFoldDB" id="A0A1G6Z5S3"/>
<dbReference type="PANTHER" id="PTHR34069:SF2">
    <property type="entry name" value="BETA-KETOACYL-[ACYL-CARRIER-PROTEIN] SYNTHASE III"/>
    <property type="match status" value="1"/>
</dbReference>
<organism evidence="2 3">
    <name type="scientific">Rhodococcus tukisamuensis</name>
    <dbReference type="NCBI Taxonomy" id="168276"/>
    <lineage>
        <taxon>Bacteria</taxon>
        <taxon>Bacillati</taxon>
        <taxon>Actinomycetota</taxon>
        <taxon>Actinomycetes</taxon>
        <taxon>Mycobacteriales</taxon>
        <taxon>Nocardiaceae</taxon>
        <taxon>Rhodococcus</taxon>
    </lineage>
</organism>
<name>A0A1G6Z5S3_9NOCA</name>
<dbReference type="STRING" id="168276.SAMN05444580_10895"/>
<dbReference type="Pfam" id="PF08545">
    <property type="entry name" value="ACP_syn_III"/>
    <property type="match status" value="1"/>
</dbReference>
<sequence length="303" mass="30526">MGIVITATGASHDTDTASSIEHAGRAVRAVLTDAAVAPESIGVLINTGIYRDSNTVEPAIGALIQKAAGIGLEYDEHDPRSFSFDLMNGACGVLNAVQVASALLTTGSTGRVLVVSGDTHPSMTGPDAPADFPYATAGAALLLEHTDGADGFGPLHVELADGPAAVEGFVDTDTMGVTGRSAMTVRRSDDFEARVLDVALSAATAALDATECDPATTVLISSRPTPGFRAALSAKVGIRAADDDGTADHVTGDTHTAALALAYHHAVGAGRLDGVERVLFVAAGAGPSAAATVYRVPAGRAGR</sequence>
<dbReference type="InterPro" id="IPR016039">
    <property type="entry name" value="Thiolase-like"/>
</dbReference>
<dbReference type="SUPFAM" id="SSF53901">
    <property type="entry name" value="Thiolase-like"/>
    <property type="match status" value="2"/>
</dbReference>
<protein>
    <submittedName>
        <fullName evidence="2">3-oxoacyl-[acyl-carrier-protein] synthase-3</fullName>
    </submittedName>
</protein>
<dbReference type="GO" id="GO:0006633">
    <property type="term" value="P:fatty acid biosynthetic process"/>
    <property type="evidence" value="ECO:0007669"/>
    <property type="project" value="InterPro"/>
</dbReference>
<evidence type="ECO:0000313" key="2">
    <source>
        <dbReference type="EMBL" id="SDD97186.1"/>
    </source>
</evidence>
<dbReference type="Proteomes" id="UP000199417">
    <property type="component" value="Unassembled WGS sequence"/>
</dbReference>
<gene>
    <name evidence="2" type="ORF">SAMN05444580_10895</name>
</gene>
<keyword evidence="3" id="KW-1185">Reference proteome</keyword>
<dbReference type="PANTHER" id="PTHR34069">
    <property type="entry name" value="3-OXOACYL-[ACYL-CARRIER-PROTEIN] SYNTHASE 3"/>
    <property type="match status" value="1"/>
</dbReference>
<accession>A0A1G6Z5S3</accession>
<dbReference type="Gene3D" id="3.40.47.10">
    <property type="match status" value="2"/>
</dbReference>
<dbReference type="GO" id="GO:0004315">
    <property type="term" value="F:3-oxoacyl-[acyl-carrier-protein] synthase activity"/>
    <property type="evidence" value="ECO:0007669"/>
    <property type="project" value="InterPro"/>
</dbReference>
<feature type="domain" description="Beta-ketoacyl-[acyl-carrier-protein] synthase III N-terminal" evidence="1">
    <location>
        <begin position="84"/>
        <end position="156"/>
    </location>
</feature>
<evidence type="ECO:0000259" key="1">
    <source>
        <dbReference type="Pfam" id="PF08545"/>
    </source>
</evidence>
<dbReference type="InterPro" id="IPR013751">
    <property type="entry name" value="ACP_syn_III_N"/>
</dbReference>
<dbReference type="GO" id="GO:0044550">
    <property type="term" value="P:secondary metabolite biosynthetic process"/>
    <property type="evidence" value="ECO:0007669"/>
    <property type="project" value="TreeGrafter"/>
</dbReference>
<proteinExistence type="predicted"/>